<sequence length="354" mass="40581">MKEKRNKDKDKKKSKHKDKRERKRHSSSSSSASEDEWVEKKPAPEQSYTEREDWMAMTVGAVRQEKKDTPYLSDEKMNKLAAKIVKAEIMGNMKLVNELKVKLEAAREYRKQNPGAGKEDEDDAVMLISTNSMGNSRPLVKGSGGDPKSKGGKRKAETHVSGERTKYFGNDDKYNLSQMFQEEKYGDNYNEDAELAKIASKHKNPNDDLEDIFTDEISKNRNEAKDSEREKQKSINAHMKIERSLEGCEHCVDSKNMLKHLMVSCGTKVYMAVPARKSLVKGQCIITTIQHSTCVTSIDEDVWEEIMEVIGGILDLDHNLWKNPQREYGDLQRKKVLEFIKEWKPFDIATNKTV</sequence>
<protein>
    <submittedName>
        <fullName evidence="1">Uncharacterized protein</fullName>
    </submittedName>
</protein>
<reference evidence="1 2" key="1">
    <citation type="journal article" date="2022" name="Genome Biol. Evol.">
        <title>The Spruce Budworm Genome: Reconstructing the Evolutionary History of Antifreeze Proteins.</title>
        <authorList>
            <person name="Beliveau C."/>
            <person name="Gagne P."/>
            <person name="Picq S."/>
            <person name="Vernygora O."/>
            <person name="Keeling C.I."/>
            <person name="Pinkney K."/>
            <person name="Doucet D."/>
            <person name="Wen F."/>
            <person name="Johnston J.S."/>
            <person name="Maaroufi H."/>
            <person name="Boyle B."/>
            <person name="Laroche J."/>
            <person name="Dewar K."/>
            <person name="Juretic N."/>
            <person name="Blackburn G."/>
            <person name="Nisole A."/>
            <person name="Brunet B."/>
            <person name="Brandao M."/>
            <person name="Lumley L."/>
            <person name="Duan J."/>
            <person name="Quan G."/>
            <person name="Lucarotti C.J."/>
            <person name="Roe A.D."/>
            <person name="Sperling F.A.H."/>
            <person name="Levesque R.C."/>
            <person name="Cusson M."/>
        </authorList>
    </citation>
    <scope>NUCLEOTIDE SEQUENCE [LARGE SCALE GENOMIC DNA]</scope>
    <source>
        <strain evidence="1">Glfc:IPQL:Cfum</strain>
    </source>
</reference>
<dbReference type="EMBL" id="CM046123">
    <property type="protein sequence ID" value="KAI8439792.1"/>
    <property type="molecule type" value="Genomic_DNA"/>
</dbReference>
<evidence type="ECO:0000313" key="1">
    <source>
        <dbReference type="EMBL" id="KAI8439792.1"/>
    </source>
</evidence>
<organism evidence="1 2">
    <name type="scientific">Choristoneura fumiferana</name>
    <name type="common">Spruce budworm moth</name>
    <name type="synonym">Archips fumiferana</name>
    <dbReference type="NCBI Taxonomy" id="7141"/>
    <lineage>
        <taxon>Eukaryota</taxon>
        <taxon>Metazoa</taxon>
        <taxon>Ecdysozoa</taxon>
        <taxon>Arthropoda</taxon>
        <taxon>Hexapoda</taxon>
        <taxon>Insecta</taxon>
        <taxon>Pterygota</taxon>
        <taxon>Neoptera</taxon>
        <taxon>Endopterygota</taxon>
        <taxon>Lepidoptera</taxon>
        <taxon>Glossata</taxon>
        <taxon>Ditrysia</taxon>
        <taxon>Tortricoidea</taxon>
        <taxon>Tortricidae</taxon>
        <taxon>Tortricinae</taxon>
        <taxon>Choristoneura</taxon>
    </lineage>
</organism>
<evidence type="ECO:0000313" key="2">
    <source>
        <dbReference type="Proteomes" id="UP001064048"/>
    </source>
</evidence>
<proteinExistence type="predicted"/>
<dbReference type="Proteomes" id="UP001064048">
    <property type="component" value="Chromosome 23"/>
</dbReference>
<keyword evidence="2" id="KW-1185">Reference proteome</keyword>
<gene>
    <name evidence="1" type="ORF">MSG28_013468</name>
</gene>
<accession>A0ACC0KTI8</accession>
<name>A0ACC0KTI8_CHOFU</name>
<comment type="caution">
    <text evidence="1">The sequence shown here is derived from an EMBL/GenBank/DDBJ whole genome shotgun (WGS) entry which is preliminary data.</text>
</comment>